<dbReference type="PANTHER" id="PTHR45527:SF1">
    <property type="entry name" value="FATTY ACID SYNTHASE"/>
    <property type="match status" value="1"/>
</dbReference>
<dbReference type="EMBL" id="JAUSUB010000066">
    <property type="protein sequence ID" value="MDQ0273971.1"/>
    <property type="molecule type" value="Genomic_DNA"/>
</dbReference>
<feature type="domain" description="Carrier" evidence="3">
    <location>
        <begin position="890"/>
        <end position="965"/>
    </location>
</feature>
<dbReference type="CDD" id="cd19543">
    <property type="entry name" value="DCL_NRPS"/>
    <property type="match status" value="1"/>
</dbReference>
<feature type="non-terminal residue" evidence="4">
    <location>
        <position position="1"/>
    </location>
</feature>
<dbReference type="Pfam" id="PF00501">
    <property type="entry name" value="AMP-binding"/>
    <property type="match status" value="2"/>
</dbReference>
<dbReference type="CDD" id="cd19531">
    <property type="entry name" value="LCL_NRPS-like"/>
    <property type="match status" value="1"/>
</dbReference>
<dbReference type="Gene3D" id="3.40.50.980">
    <property type="match status" value="2"/>
</dbReference>
<keyword evidence="5" id="KW-1185">Reference proteome</keyword>
<dbReference type="InterPro" id="IPR001242">
    <property type="entry name" value="Condensation_dom"/>
</dbReference>
<dbReference type="PANTHER" id="PTHR45527">
    <property type="entry name" value="NONRIBOSOMAL PEPTIDE SYNTHETASE"/>
    <property type="match status" value="1"/>
</dbReference>
<dbReference type="InterPro" id="IPR045851">
    <property type="entry name" value="AMP-bd_C_sf"/>
</dbReference>
<dbReference type="InterPro" id="IPR036736">
    <property type="entry name" value="ACP-like_sf"/>
</dbReference>
<dbReference type="SUPFAM" id="SSF47336">
    <property type="entry name" value="ACP-like"/>
    <property type="match status" value="1"/>
</dbReference>
<dbReference type="SUPFAM" id="SSF56801">
    <property type="entry name" value="Acetyl-CoA synthetase-like"/>
    <property type="match status" value="2"/>
</dbReference>
<dbReference type="InterPro" id="IPR023213">
    <property type="entry name" value="CAT-like_dom_sf"/>
</dbReference>
<name>A0ABU0ARR5_9BACI</name>
<dbReference type="Gene3D" id="3.30.559.10">
    <property type="entry name" value="Chloramphenicol acetyltransferase-like domain"/>
    <property type="match status" value="2"/>
</dbReference>
<comment type="cofactor">
    <cofactor evidence="1">
        <name>pantetheine 4'-phosphate</name>
        <dbReference type="ChEBI" id="CHEBI:47942"/>
    </cofactor>
</comment>
<dbReference type="Gene3D" id="3.40.50.12780">
    <property type="entry name" value="N-terminal domain of ligase-like"/>
    <property type="match status" value="1"/>
</dbReference>
<dbReference type="Gene3D" id="2.30.38.10">
    <property type="entry name" value="Luciferase, Domain 3"/>
    <property type="match status" value="1"/>
</dbReference>
<protein>
    <submittedName>
        <fullName evidence="4">Amino acid adenylation domain-containing protein</fullName>
    </submittedName>
</protein>
<reference evidence="4 5" key="1">
    <citation type="submission" date="2023-07" db="EMBL/GenBank/DDBJ databases">
        <title>Genomic Encyclopedia of Type Strains, Phase IV (KMG-IV): sequencing the most valuable type-strain genomes for metagenomic binning, comparative biology and taxonomic classification.</title>
        <authorList>
            <person name="Goeker M."/>
        </authorList>
    </citation>
    <scope>NUCLEOTIDE SEQUENCE [LARGE SCALE GENOMIC DNA]</scope>
    <source>
        <strain evidence="4 5">DSM 23494</strain>
    </source>
</reference>
<dbReference type="SUPFAM" id="SSF52777">
    <property type="entry name" value="CoA-dependent acyltransferases"/>
    <property type="match status" value="4"/>
</dbReference>
<dbReference type="InterPro" id="IPR000873">
    <property type="entry name" value="AMP-dep_synth/lig_dom"/>
</dbReference>
<evidence type="ECO:0000313" key="4">
    <source>
        <dbReference type="EMBL" id="MDQ0273971.1"/>
    </source>
</evidence>
<dbReference type="InterPro" id="IPR020845">
    <property type="entry name" value="AMP-binding_CS"/>
</dbReference>
<dbReference type="Gene3D" id="1.10.1200.10">
    <property type="entry name" value="ACP-like"/>
    <property type="match status" value="1"/>
</dbReference>
<evidence type="ECO:0000256" key="2">
    <source>
        <dbReference type="ARBA" id="ARBA00006432"/>
    </source>
</evidence>
<accession>A0ABU0ARR5</accession>
<dbReference type="PROSITE" id="PS50075">
    <property type="entry name" value="CARRIER"/>
    <property type="match status" value="1"/>
</dbReference>
<dbReference type="Gene3D" id="3.30.300.30">
    <property type="match status" value="1"/>
</dbReference>
<dbReference type="Pfam" id="PF00550">
    <property type="entry name" value="PP-binding"/>
    <property type="match status" value="1"/>
</dbReference>
<feature type="non-terminal residue" evidence="4">
    <location>
        <position position="1495"/>
    </location>
</feature>
<dbReference type="InterPro" id="IPR010071">
    <property type="entry name" value="AA_adenyl_dom"/>
</dbReference>
<gene>
    <name evidence="4" type="ORF">J2S17_005932</name>
</gene>
<dbReference type="InterPro" id="IPR042099">
    <property type="entry name" value="ANL_N_sf"/>
</dbReference>
<dbReference type="Pfam" id="PF00668">
    <property type="entry name" value="Condensation"/>
    <property type="match status" value="2"/>
</dbReference>
<dbReference type="Gene3D" id="3.30.559.30">
    <property type="entry name" value="Nonribosomal peptide synthetase, condensation domain"/>
    <property type="match status" value="2"/>
</dbReference>
<organism evidence="4 5">
    <name type="scientific">Cytobacillus purgationiresistens</name>
    <dbReference type="NCBI Taxonomy" id="863449"/>
    <lineage>
        <taxon>Bacteria</taxon>
        <taxon>Bacillati</taxon>
        <taxon>Bacillota</taxon>
        <taxon>Bacilli</taxon>
        <taxon>Bacillales</taxon>
        <taxon>Bacillaceae</taxon>
        <taxon>Cytobacillus</taxon>
    </lineage>
</organism>
<evidence type="ECO:0000259" key="3">
    <source>
        <dbReference type="PROSITE" id="PS50075"/>
    </source>
</evidence>
<dbReference type="RefSeq" id="WP_307480754.1">
    <property type="nucleotide sequence ID" value="NZ_JAUSUB010000066.1"/>
</dbReference>
<evidence type="ECO:0000313" key="5">
    <source>
        <dbReference type="Proteomes" id="UP001238088"/>
    </source>
</evidence>
<dbReference type="PROSITE" id="PS00455">
    <property type="entry name" value="AMP_BINDING"/>
    <property type="match status" value="1"/>
</dbReference>
<comment type="similarity">
    <text evidence="2">Belongs to the ATP-dependent AMP-binding enzyme family.</text>
</comment>
<dbReference type="Proteomes" id="UP001238088">
    <property type="component" value="Unassembled WGS sequence"/>
</dbReference>
<dbReference type="Pfam" id="PF13193">
    <property type="entry name" value="AMP-binding_C"/>
    <property type="match status" value="1"/>
</dbReference>
<comment type="caution">
    <text evidence="4">The sequence shown here is derived from an EMBL/GenBank/DDBJ whole genome shotgun (WGS) entry which is preliminary data.</text>
</comment>
<dbReference type="InterPro" id="IPR009081">
    <property type="entry name" value="PP-bd_ACP"/>
</dbReference>
<dbReference type="NCBIfam" id="TIGR01733">
    <property type="entry name" value="AA-adenyl-dom"/>
    <property type="match status" value="1"/>
</dbReference>
<dbReference type="InterPro" id="IPR025110">
    <property type="entry name" value="AMP-bd_C"/>
</dbReference>
<proteinExistence type="inferred from homology"/>
<evidence type="ECO:0000256" key="1">
    <source>
        <dbReference type="ARBA" id="ARBA00001957"/>
    </source>
</evidence>
<sequence length="1495" mass="170789">DILRTVFTTEGDQPLQLVLKQLPLEVKEVSLLAVDKKDQQEAINAWKTTDKEAGFNLEKGPLMRLMMLQTGQEAFVLIWSHHHILMDGWCLGILLQEFLTVYAARREGRKVDLGPIQSYGRYMEWLKEQDTDQAKEYWEEQLKGYSEKASLPKKQNVPSSPYKQEEIQSSLTAAQTKRLEEVARELDSTVSTVLQTVWGILLSRYNQQEDVVFGTVVSGRPPAVKGVESIVGLFINTLPVRIQFGSDTTFAELVKQRQEEVVASQEYGFLSLAEIQAESELGQELIDHLFVVENYPFDEEMMAEKGTQAGLHIQNEGIFEQTSYDFNVVIVPGELLKYTIRYNPNVYAVDLVGRLEKHFAQLIDKLTKIPNINVSEIQIITTREASIIQNFNKTKVNYNLDQTIIEMFENQVKQNPQNMAVAFRNETWSYKNLNKQVNQLARHLQAKGVGPEKIVGIMVEPSADMFLAVLAVLKAGGAYIPIDPSYPDERIHYMMTDSQARLVITQKHLSERFKGTTHQVILEERGWTGELSENLSLTYDPKQLAYVIYTSGTTGYPKGVMVEHHSLSNLCHWHNEQFKVTEEDRCTKLAGFGFDASVWEIFPPLLKGASLYIVPEELRTDLYELNEFFEQHQITISFLPTPLCEPFLAMDNQSLRVLLTGGDKLKSYRPVRFQLVNNYGPTENTVVATSGMIEKDAVNLSIGRPIANTKVYIFGKKGELQPIGVPGELCISGEGLARGYLNQPALTAEKFIDHPLAPGTRLYRSGDLARWLPDGRLEYLGRIDDQVKIRGHRIELGEIETQLLHLEGVEDALVLTRKDSDGFEFLCAFLKNNGKIVDSEIRTYLSKRLPNYMIPIYFIRLEKFPLTKNGKVDRQALGNFNLEIESTRKAPSNPIEKRLVKIWKEVLNSDAIGIDDHFFYKGGHSLKAANLAARVSKEFKLDFPIRIIFEIPILADMASYINTKNKNEQNSIVPVEKNLYYPASSAQERIYIISQFDKSNLSYNIPSAYRVKEKLSEDKLYEALFVLVKRHESLRTSFKLNGDVLVQKVSEEAVVDLSISDVIEANVKKEISDFVKPFDLTDSPLMRVKLMHTEKGDYILLLDMHHIISDGMSMEVLIKDFMKIYQNESLFPLTIQYKDYAIWQRSEMKTERLLKQEKYWMERLTGEMPTLELPVDFKRPAMNNFIGNRYQLSVNEELTRTIKKFALNTNTSLYMVLLSAYSVLLSRYSNQDDIIIGSVISGRIQEEVQDLIGMFANTLALRVSPKSNLTFRDFLLQTKEVVLDAFDNQEYPFEKIVETLNIKRDASRNAIFDTVFLLRESEKEEQENNIFSPISITNQTSKFDITLETIDDGRNLMLDFEYSTQLFKYDTIQKMAKHFLIILEYIMGNPDNLLSTMNILSKEEEKQILIDFNSTEMSFPTDKRIDQLVEEQAMRSPFETALVCGERRVSYQGLSRQANSVATHLILHGIRPGDHVGILTGRKAETVAGLLGILK</sequence>
<dbReference type="CDD" id="cd05930">
    <property type="entry name" value="A_NRPS"/>
    <property type="match status" value="1"/>
</dbReference>